<feature type="region of interest" description="Disordered" evidence="1">
    <location>
        <begin position="106"/>
        <end position="146"/>
    </location>
</feature>
<reference evidence="2" key="1">
    <citation type="journal article" date="2010" name="Biopolymers">
        <title>Cloning large natural product gene clusters from the environment: piecing environmental DNA gene clusters back together with TAR.</title>
        <authorList>
            <person name="Kim J.H."/>
            <person name="Feng Z."/>
            <person name="Bauer J.D."/>
            <person name="Kallifidas D."/>
            <person name="Calle P.Y."/>
            <person name="Brady S.F."/>
        </authorList>
    </citation>
    <scope>NUCLEOTIDE SEQUENCE</scope>
</reference>
<evidence type="ECO:0000313" key="2">
    <source>
        <dbReference type="EMBL" id="ADK54847.1"/>
    </source>
</evidence>
<proteinExistence type="predicted"/>
<feature type="region of interest" description="Disordered" evidence="1">
    <location>
        <begin position="216"/>
        <end position="236"/>
    </location>
</feature>
<accession>E2D2I3</accession>
<feature type="compositionally biased region" description="Low complexity" evidence="1">
    <location>
        <begin position="116"/>
        <end position="132"/>
    </location>
</feature>
<dbReference type="AlphaFoldDB" id="E2D2I3"/>
<evidence type="ECO:0000256" key="1">
    <source>
        <dbReference type="SAM" id="MobiDB-lite"/>
    </source>
</evidence>
<organism evidence="2">
    <name type="scientific">uncultured soil bacterium</name>
    <dbReference type="NCBI Taxonomy" id="164851"/>
    <lineage>
        <taxon>Bacteria</taxon>
        <taxon>environmental samples</taxon>
    </lineage>
</organism>
<name>E2D2I3_9BACT</name>
<protein>
    <submittedName>
        <fullName evidence="2">Transcriptional regulator</fullName>
    </submittedName>
</protein>
<dbReference type="EMBL" id="GQ475282">
    <property type="protein sequence ID" value="ADK54847.1"/>
    <property type="molecule type" value="Genomic_DNA"/>
</dbReference>
<sequence length="236" mass="25271">MRGISTAKRRQGMKVGRHLRRPVVLPVFQQQYGTHRTLGGKVCVRQGRVEAHIVARAQLHLVPVHLYAQPAGLHDGVLGPGVAERLLPAIRPELLVVDLEDRVAGVDPPERAQVDPSPLSTSTSSARTTVSPPGGGASSRSDTGIPRALDRLNTVSIVGLPLPDSSCESVAFPIPERRDSSESDSPCSALARLRLAASISWIEPIEPVELLWSLTPSPPSPSFTLSNEGARARRPP</sequence>